<feature type="region of interest" description="Disordered" evidence="1">
    <location>
        <begin position="120"/>
        <end position="187"/>
    </location>
</feature>
<feature type="compositionally biased region" description="Basic and acidic residues" evidence="1">
    <location>
        <begin position="209"/>
        <end position="223"/>
    </location>
</feature>
<organism evidence="2 3">
    <name type="scientific">Tanacetum coccineum</name>
    <dbReference type="NCBI Taxonomy" id="301880"/>
    <lineage>
        <taxon>Eukaryota</taxon>
        <taxon>Viridiplantae</taxon>
        <taxon>Streptophyta</taxon>
        <taxon>Embryophyta</taxon>
        <taxon>Tracheophyta</taxon>
        <taxon>Spermatophyta</taxon>
        <taxon>Magnoliopsida</taxon>
        <taxon>eudicotyledons</taxon>
        <taxon>Gunneridae</taxon>
        <taxon>Pentapetalae</taxon>
        <taxon>asterids</taxon>
        <taxon>campanulids</taxon>
        <taxon>Asterales</taxon>
        <taxon>Asteraceae</taxon>
        <taxon>Asteroideae</taxon>
        <taxon>Anthemideae</taxon>
        <taxon>Anthemidinae</taxon>
        <taxon>Tanacetum</taxon>
    </lineage>
</organism>
<dbReference type="Proteomes" id="UP001151760">
    <property type="component" value="Unassembled WGS sequence"/>
</dbReference>
<name>A0ABQ5AE78_9ASTR</name>
<feature type="compositionally biased region" description="Polar residues" evidence="1">
    <location>
        <begin position="168"/>
        <end position="180"/>
    </location>
</feature>
<evidence type="ECO:0000313" key="2">
    <source>
        <dbReference type="EMBL" id="GJS99460.1"/>
    </source>
</evidence>
<evidence type="ECO:0000313" key="3">
    <source>
        <dbReference type="Proteomes" id="UP001151760"/>
    </source>
</evidence>
<evidence type="ECO:0000256" key="1">
    <source>
        <dbReference type="SAM" id="MobiDB-lite"/>
    </source>
</evidence>
<feature type="compositionally biased region" description="Basic and acidic residues" evidence="1">
    <location>
        <begin position="152"/>
        <end position="166"/>
    </location>
</feature>
<reference evidence="2" key="2">
    <citation type="submission" date="2022-01" db="EMBL/GenBank/DDBJ databases">
        <authorList>
            <person name="Yamashiro T."/>
            <person name="Shiraishi A."/>
            <person name="Satake H."/>
            <person name="Nakayama K."/>
        </authorList>
    </citation>
    <scope>NUCLEOTIDE SEQUENCE</scope>
</reference>
<gene>
    <name evidence="2" type="ORF">Tco_0820630</name>
</gene>
<feature type="region of interest" description="Disordered" evidence="1">
    <location>
        <begin position="207"/>
        <end position="239"/>
    </location>
</feature>
<comment type="caution">
    <text evidence="2">The sequence shown here is derived from an EMBL/GenBank/DDBJ whole genome shotgun (WGS) entry which is preliminary data.</text>
</comment>
<proteinExistence type="predicted"/>
<reference evidence="2" key="1">
    <citation type="journal article" date="2022" name="Int. J. Mol. Sci.">
        <title>Draft Genome of Tanacetum Coccineum: Genomic Comparison of Closely Related Tanacetum-Family Plants.</title>
        <authorList>
            <person name="Yamashiro T."/>
            <person name="Shiraishi A."/>
            <person name="Nakayama K."/>
            <person name="Satake H."/>
        </authorList>
    </citation>
    <scope>NUCLEOTIDE SEQUENCE</scope>
</reference>
<sequence>MNDHVETEINSLLDVQIQQEILLVLSDLLLDVLISVIPPQTTTTTTTPLTTPIPTPIITSTTPPVTSLLPATETLDAPIPPSEALTAVLQRVSKLEKDVKELKQVNYSTIDMDRVAAAMGESSQFKRKHEDKDEDPTAGLNQGKDKKRPRKDTKPSKKSSESKDSSKGNTPPKSSKSGKSVTAKEPNEEHMHDMLLDAKENIVDETSNVDEHPDGEATPKNDWFKQPPRPPTSDPEFGLTNLQSLKGTCQSSIELEYNMEECYKSLTDKLDWKNPKGDRCPFELSKPLPLKGHPRHLIVSLKYFFNNNLEYLKSTDSERKYTTSITKTKAARYELVGIEHMLPKSQLNRFSKHDVYSPLKILTEVLDLQLVLLCRDTNKVCVLCEVILKQIPPFDFFCASLESISAIEDTWERGEVWEDIQVVPGFVGRERGLLGK</sequence>
<dbReference type="EMBL" id="BQNB010012118">
    <property type="protein sequence ID" value="GJS99460.1"/>
    <property type="molecule type" value="Genomic_DNA"/>
</dbReference>
<accession>A0ABQ5AE78</accession>
<keyword evidence="3" id="KW-1185">Reference proteome</keyword>
<protein>
    <submittedName>
        <fullName evidence="2">Uncharacterized protein</fullName>
    </submittedName>
</protein>